<dbReference type="GO" id="GO:0016740">
    <property type="term" value="F:transferase activity"/>
    <property type="evidence" value="ECO:0007669"/>
    <property type="project" value="UniProtKB-KW"/>
</dbReference>
<gene>
    <name evidence="2" type="ORF">C798_23520</name>
</gene>
<protein>
    <submittedName>
        <fullName evidence="2">N-acetyltransferase</fullName>
    </submittedName>
</protein>
<sequence length="261" mass="29950">MKILKVSSTKKTLPSESLKNDEDLHILVEIKETSTYLNGVLDEAILSVGYEVLLPVKCAGHRQQTFKAHYKRSFDGLTSDISITGTMGVASLFLDPDFIRGRRIGTYLMNEIVKWSKQWPFADIKRFSLNANQAGDSVTFHTERRNRFYESFGITFDYTDDATKESGYSNVMKASELREVESWKENIEEVPFIQEWKDAVTENAKLLRERDAARNSLTYLEKKYEKLPAAVSRARNRTFCLTSAIWLALGIFLWSKGMLVF</sequence>
<feature type="transmembrane region" description="Helical" evidence="1">
    <location>
        <begin position="238"/>
        <end position="255"/>
    </location>
</feature>
<keyword evidence="1" id="KW-0472">Membrane</keyword>
<reference evidence="2 3" key="1">
    <citation type="journal article" date="2012" name="J. Bacteriol.">
        <title>Genome sequence of the pathogenic Herbaspirillum seropedicae strain Os34, isolated from rice roots.</title>
        <authorList>
            <person name="Ye W."/>
            <person name="Ye S."/>
            <person name="Liu J."/>
            <person name="Chang S."/>
            <person name="Chen M."/>
            <person name="Zhu B."/>
            <person name="Guo L."/>
            <person name="An Q."/>
        </authorList>
    </citation>
    <scope>NUCLEOTIDE SEQUENCE [LARGE SCALE GENOMIC DNA]</scope>
    <source>
        <strain evidence="2 3">Os34</strain>
    </source>
</reference>
<proteinExistence type="predicted"/>
<name>A0A6M3ZWL8_9BURK</name>
<dbReference type="Proteomes" id="UP000501648">
    <property type="component" value="Chromosome"/>
</dbReference>
<keyword evidence="1" id="KW-1133">Transmembrane helix</keyword>
<organism evidence="2 3">
    <name type="scientific">Herbaspirillum rubrisubalbicans Os34</name>
    <dbReference type="NCBI Taxonomy" id="1235827"/>
    <lineage>
        <taxon>Bacteria</taxon>
        <taxon>Pseudomonadati</taxon>
        <taxon>Pseudomonadota</taxon>
        <taxon>Betaproteobacteria</taxon>
        <taxon>Burkholderiales</taxon>
        <taxon>Oxalobacteraceae</taxon>
        <taxon>Herbaspirillum</taxon>
    </lineage>
</organism>
<dbReference type="InterPro" id="IPR016181">
    <property type="entry name" value="Acyl_CoA_acyltransferase"/>
</dbReference>
<evidence type="ECO:0000313" key="3">
    <source>
        <dbReference type="Proteomes" id="UP000501648"/>
    </source>
</evidence>
<dbReference type="SUPFAM" id="SSF55729">
    <property type="entry name" value="Acyl-CoA N-acyltransferases (Nat)"/>
    <property type="match status" value="1"/>
</dbReference>
<dbReference type="RefSeq" id="WP_017454874.1">
    <property type="nucleotide sequence ID" value="NZ_CP008956.1"/>
</dbReference>
<keyword evidence="2" id="KW-0808">Transferase</keyword>
<keyword evidence="1" id="KW-0812">Transmembrane</keyword>
<evidence type="ECO:0000313" key="2">
    <source>
        <dbReference type="EMBL" id="QJQ03089.1"/>
    </source>
</evidence>
<accession>A0A6M3ZWL8</accession>
<dbReference type="AlphaFoldDB" id="A0A6M3ZWL8"/>
<dbReference type="Gene3D" id="3.40.630.30">
    <property type="match status" value="1"/>
</dbReference>
<dbReference type="EMBL" id="CP008956">
    <property type="protein sequence ID" value="QJQ03089.1"/>
    <property type="molecule type" value="Genomic_DNA"/>
</dbReference>
<evidence type="ECO:0000256" key="1">
    <source>
        <dbReference type="SAM" id="Phobius"/>
    </source>
</evidence>
<dbReference type="CDD" id="cd04301">
    <property type="entry name" value="NAT_SF"/>
    <property type="match status" value="1"/>
</dbReference>